<organism evidence="2 3">
    <name type="scientific">Mytilus coruscus</name>
    <name type="common">Sea mussel</name>
    <dbReference type="NCBI Taxonomy" id="42192"/>
    <lineage>
        <taxon>Eukaryota</taxon>
        <taxon>Metazoa</taxon>
        <taxon>Spiralia</taxon>
        <taxon>Lophotrochozoa</taxon>
        <taxon>Mollusca</taxon>
        <taxon>Bivalvia</taxon>
        <taxon>Autobranchia</taxon>
        <taxon>Pteriomorphia</taxon>
        <taxon>Mytilida</taxon>
        <taxon>Mytiloidea</taxon>
        <taxon>Mytilidae</taxon>
        <taxon>Mytilinae</taxon>
        <taxon>Mytilus</taxon>
    </lineage>
</organism>
<evidence type="ECO:0000256" key="1">
    <source>
        <dbReference type="SAM" id="MobiDB-lite"/>
    </source>
</evidence>
<dbReference type="EMBL" id="CACVKT020000411">
    <property type="protein sequence ID" value="CAC5358878.1"/>
    <property type="molecule type" value="Genomic_DNA"/>
</dbReference>
<protein>
    <submittedName>
        <fullName evidence="2">Uncharacterized protein</fullName>
    </submittedName>
</protein>
<proteinExistence type="predicted"/>
<accession>A0A6J7ZZI6</accession>
<name>A0A6J7ZZI6_MYTCO</name>
<sequence>MHGIEVDSEVYTCLWLTQKSFLKQQADHLKQLTSIKEIDYIYQKPRIIVLTDSDVESFKFLVGDSHQCRIVSSKPCMTRKRGQNEIFKKLFVLQDAQVPVRIGWCLLDSLIRIMNTIYDKIQLLTGLINDNLRDLVKNKDFLIKYFEKIILKSNLKINNWAPQISNRVQMRHLSKLLRKEIARKDLLVGTEISNGHKICQLDKKIESRLDIVLKKKNSFFNKNQFYLLNHRTPRVPSRRLTRSMTKERSTSKRSPTTRASGANICLTRRSNVFSRNDFKAMAKGVYAELHNFVTNFVDNHTKDLAEFLKAISDERLKRAYSLAIHEWKTVAMRNVLVKGFGYVGCNVYIYLKNDVEEEQRSVHDYLKKYLNDIPGHYNLQIGYKQQDEHAYSPDDNSKLGQNVFIHQSECNSNDKNDPYIDFSLVQVSPERTLTCTFGLKTTGGDFINGRIFRGDLSEICERNVYKWGATAPFLRKGKCIEFEDEGSLLYLIVDTKDFAKGGDSRSIVCVGEDVEMGLAAFVIVAGSMDDSNSASALNCGSSYLVYKVADALNKVSGMKPCLIPCTRTISISSPVSGAIQDTSEH</sequence>
<dbReference type="Proteomes" id="UP000507470">
    <property type="component" value="Unassembled WGS sequence"/>
</dbReference>
<dbReference type="OrthoDB" id="6218832at2759"/>
<gene>
    <name evidence="2" type="ORF">MCOR_1941</name>
</gene>
<keyword evidence="3" id="KW-1185">Reference proteome</keyword>
<feature type="region of interest" description="Disordered" evidence="1">
    <location>
        <begin position="237"/>
        <end position="259"/>
    </location>
</feature>
<dbReference type="AlphaFoldDB" id="A0A6J7ZZI6"/>
<evidence type="ECO:0000313" key="2">
    <source>
        <dbReference type="EMBL" id="CAC5358878.1"/>
    </source>
</evidence>
<reference evidence="2 3" key="1">
    <citation type="submission" date="2020-06" db="EMBL/GenBank/DDBJ databases">
        <authorList>
            <person name="Li R."/>
            <person name="Bekaert M."/>
        </authorList>
    </citation>
    <scope>NUCLEOTIDE SEQUENCE [LARGE SCALE GENOMIC DNA]</scope>
    <source>
        <strain evidence="3">wild</strain>
    </source>
</reference>
<evidence type="ECO:0000313" key="3">
    <source>
        <dbReference type="Proteomes" id="UP000507470"/>
    </source>
</evidence>